<proteinExistence type="predicted"/>
<name>A0A2M7YI55_9BACT</name>
<feature type="non-terminal residue" evidence="1">
    <location>
        <position position="1"/>
    </location>
</feature>
<dbReference type="AlphaFoldDB" id="A0A2M7YI55"/>
<organism evidence="1 2">
    <name type="scientific">Candidatus Portnoybacteria bacterium CG_4_9_14_3_um_filter_44_9</name>
    <dbReference type="NCBI Taxonomy" id="1974806"/>
    <lineage>
        <taxon>Bacteria</taxon>
        <taxon>Candidatus Portnoyibacteriota</taxon>
    </lineage>
</organism>
<dbReference type="Proteomes" id="UP000229026">
    <property type="component" value="Unassembled WGS sequence"/>
</dbReference>
<evidence type="ECO:0000313" key="1">
    <source>
        <dbReference type="EMBL" id="PJA62654.1"/>
    </source>
</evidence>
<accession>A0A2M7YI55</accession>
<reference evidence="2" key="1">
    <citation type="submission" date="2017-09" db="EMBL/GenBank/DDBJ databases">
        <title>Depth-based differentiation of microbial function through sediment-hosted aquifers and enrichment of novel symbionts in the deep terrestrial subsurface.</title>
        <authorList>
            <person name="Probst A.J."/>
            <person name="Ladd B."/>
            <person name="Jarett J.K."/>
            <person name="Geller-Mcgrath D.E."/>
            <person name="Sieber C.M.K."/>
            <person name="Emerson J.B."/>
            <person name="Anantharaman K."/>
            <person name="Thomas B.C."/>
            <person name="Malmstrom R."/>
            <person name="Stieglmeier M."/>
            <person name="Klingl A."/>
            <person name="Woyke T."/>
            <person name="Ryan C.M."/>
            <person name="Banfield J.F."/>
        </authorList>
    </citation>
    <scope>NUCLEOTIDE SEQUENCE [LARGE SCALE GENOMIC DNA]</scope>
</reference>
<comment type="caution">
    <text evidence="1">The sequence shown here is derived from an EMBL/GenBank/DDBJ whole genome shotgun (WGS) entry which is preliminary data.</text>
</comment>
<dbReference type="EMBL" id="PFWH01000184">
    <property type="protein sequence ID" value="PJA62654.1"/>
    <property type="molecule type" value="Genomic_DNA"/>
</dbReference>
<protein>
    <submittedName>
        <fullName evidence="1">Uncharacterized protein</fullName>
    </submittedName>
</protein>
<sequence>QGGPPSRPACKHMVATAIFWDEKRGLSRPSKKDIGLYTIAPPSISRQSIISLFKNPLRADLDKIRILVEYSSWSPQPHSRLPNSPKIVSSLRRPLKASEIKKALAEMERWSKRSLYDPYFCAGEMSAAFCELLDVVKKRLAVSKPKDVILIMALLVDWFYKKFNKITDCSEGVWIFPPVRIGSLVSTLLRKYPREPVWQNFRQIVKSAGAAAGVRGLDEKGVAGWVNERLRKSAVV</sequence>
<gene>
    <name evidence="1" type="ORF">CO161_05310</name>
</gene>
<evidence type="ECO:0000313" key="2">
    <source>
        <dbReference type="Proteomes" id="UP000229026"/>
    </source>
</evidence>